<comment type="cofactor">
    <cofactor evidence="20">
        <name>[2Fe-2S] cluster</name>
        <dbReference type="ChEBI" id="CHEBI:190135"/>
    </cofactor>
    <text evidence="20">Binds 1 [2Fe-2S] cluster per subunit.</text>
</comment>
<keyword evidence="12" id="KW-1278">Translocase</keyword>
<keyword evidence="18" id="KW-1015">Disulfide bond</keyword>
<evidence type="ECO:0000256" key="19">
    <source>
        <dbReference type="ARBA" id="ARBA00029351"/>
    </source>
</evidence>
<evidence type="ECO:0000256" key="14">
    <source>
        <dbReference type="ARBA" id="ARBA00022989"/>
    </source>
</evidence>
<feature type="chain" id="PRO_5016562277" description="Ubiquinol-cytochrome c reductase iron-sulfur subunit" evidence="22">
    <location>
        <begin position="30"/>
        <end position="196"/>
    </location>
</feature>
<keyword evidence="10" id="KW-0001">2Fe-2S</keyword>
<evidence type="ECO:0000256" key="8">
    <source>
        <dbReference type="ARBA" id="ARBA00022475"/>
    </source>
</evidence>
<dbReference type="EC" id="7.1.1.8" evidence="5 20"/>
<name>A0A368BZR6_9GAMM</name>
<dbReference type="Pfam" id="PF10399">
    <property type="entry name" value="UCR_Fe-S_N"/>
    <property type="match status" value="1"/>
</dbReference>
<comment type="miscellaneous">
    <text evidence="20">The Rieske protein is a high potential 2Fe-2S protein.</text>
</comment>
<keyword evidence="11" id="KW-0479">Metal-binding</keyword>
<dbReference type="InterPro" id="IPR014349">
    <property type="entry name" value="Rieske_Fe-S_prot"/>
</dbReference>
<evidence type="ECO:0000256" key="21">
    <source>
        <dbReference type="RuleBase" id="RU004497"/>
    </source>
</evidence>
<dbReference type="PANTHER" id="PTHR10134">
    <property type="entry name" value="CYTOCHROME B-C1 COMPLEX SUBUNIT RIESKE, MITOCHONDRIAL"/>
    <property type="match status" value="1"/>
</dbReference>
<dbReference type="InterPro" id="IPR017941">
    <property type="entry name" value="Rieske_2Fe-2S"/>
</dbReference>
<evidence type="ECO:0000256" key="13">
    <source>
        <dbReference type="ARBA" id="ARBA00022982"/>
    </source>
</evidence>
<sequence>MTESTKNNKRRKVLIGMTAAFGAAGIPFAATPFIAAWNPSAKAKALGAAVKVDISKIEEGQIVQVAWRKQPVFVLRHTKSSISNLPSVETKLADPNSLSIDEPYRDLYPTRSKSDEFSILAGVCTHLGCSPKYHPEVEPKPWDATWTGGFFCPCHGSMFDIVGRVFKGVPAPTNLKVPPHNFQGSILTIGEDKEIT</sequence>
<comment type="subcellular location">
    <subcellularLocation>
        <location evidence="2">Cell membrane</location>
        <topology evidence="2">Single-pass membrane protein</topology>
    </subcellularLocation>
</comment>
<comment type="similarity">
    <text evidence="3">Belongs to the Rieske iron-sulfur protein family.</text>
</comment>
<evidence type="ECO:0000259" key="23">
    <source>
        <dbReference type="PROSITE" id="PS51296"/>
    </source>
</evidence>
<keyword evidence="17" id="KW-0472">Membrane</keyword>
<keyword evidence="13 20" id="KW-0249">Electron transport</keyword>
<evidence type="ECO:0000256" key="18">
    <source>
        <dbReference type="ARBA" id="ARBA00023157"/>
    </source>
</evidence>
<evidence type="ECO:0000256" key="17">
    <source>
        <dbReference type="ARBA" id="ARBA00023136"/>
    </source>
</evidence>
<comment type="catalytic activity">
    <reaction evidence="19 20">
        <text>a quinol + 2 Fe(III)-[cytochrome c](out) = a quinone + 2 Fe(II)-[cytochrome c](out) + 2 H(+)(out)</text>
        <dbReference type="Rhea" id="RHEA:11484"/>
        <dbReference type="Rhea" id="RHEA-COMP:10350"/>
        <dbReference type="Rhea" id="RHEA-COMP:14399"/>
        <dbReference type="ChEBI" id="CHEBI:15378"/>
        <dbReference type="ChEBI" id="CHEBI:24646"/>
        <dbReference type="ChEBI" id="CHEBI:29033"/>
        <dbReference type="ChEBI" id="CHEBI:29034"/>
        <dbReference type="ChEBI" id="CHEBI:132124"/>
        <dbReference type="EC" id="7.1.1.8"/>
    </reaction>
</comment>
<keyword evidence="14" id="KW-1133">Transmembrane helix</keyword>
<proteinExistence type="inferred from homology"/>
<dbReference type="PROSITE" id="PS51296">
    <property type="entry name" value="RIESKE"/>
    <property type="match status" value="1"/>
</dbReference>
<dbReference type="InterPro" id="IPR006317">
    <property type="entry name" value="Ubiquinol_cyt_c_Rdtase_Fe-S-su"/>
</dbReference>
<dbReference type="AlphaFoldDB" id="A0A368BZR6"/>
<evidence type="ECO:0000256" key="20">
    <source>
        <dbReference type="RuleBase" id="RU004494"/>
    </source>
</evidence>
<dbReference type="NCBIfam" id="TIGR01416">
    <property type="entry name" value="Rieske_proteo"/>
    <property type="match status" value="1"/>
</dbReference>
<dbReference type="GO" id="GO:0046872">
    <property type="term" value="F:metal ion binding"/>
    <property type="evidence" value="ECO:0007669"/>
    <property type="project" value="UniProtKB-KW"/>
</dbReference>
<dbReference type="PROSITE" id="PS51318">
    <property type="entry name" value="TAT"/>
    <property type="match status" value="1"/>
</dbReference>
<keyword evidence="9" id="KW-0812">Transmembrane</keyword>
<evidence type="ECO:0000313" key="24">
    <source>
        <dbReference type="EMBL" id="RCL42367.1"/>
    </source>
</evidence>
<dbReference type="InterPro" id="IPR005805">
    <property type="entry name" value="Rieske_Fe-S_prot_C"/>
</dbReference>
<evidence type="ECO:0000256" key="4">
    <source>
        <dbReference type="ARBA" id="ARBA00011649"/>
    </source>
</evidence>
<evidence type="ECO:0000256" key="12">
    <source>
        <dbReference type="ARBA" id="ARBA00022967"/>
    </source>
</evidence>
<dbReference type="Gene3D" id="1.20.5.510">
    <property type="entry name" value="Single helix bin"/>
    <property type="match status" value="1"/>
</dbReference>
<evidence type="ECO:0000256" key="3">
    <source>
        <dbReference type="ARBA" id="ARBA00010651"/>
    </source>
</evidence>
<evidence type="ECO:0000313" key="25">
    <source>
        <dbReference type="Proteomes" id="UP000253307"/>
    </source>
</evidence>
<feature type="domain" description="Rieske" evidence="23">
    <location>
        <begin position="84"/>
        <end position="189"/>
    </location>
</feature>
<keyword evidence="8" id="KW-1003">Cell membrane</keyword>
<dbReference type="InterPro" id="IPR019470">
    <property type="entry name" value="Ubiq_cytC_Rdtase_Fe-S_su_TAT"/>
</dbReference>
<evidence type="ECO:0000256" key="15">
    <source>
        <dbReference type="ARBA" id="ARBA00023004"/>
    </source>
</evidence>
<protein>
    <recommendedName>
        <fullName evidence="6 20">Ubiquinol-cytochrome c reductase iron-sulfur subunit</fullName>
        <ecNumber evidence="5 20">7.1.1.8</ecNumber>
    </recommendedName>
</protein>
<dbReference type="GO" id="GO:0005886">
    <property type="term" value="C:plasma membrane"/>
    <property type="evidence" value="ECO:0007669"/>
    <property type="project" value="UniProtKB-SubCell"/>
</dbReference>
<keyword evidence="24" id="KW-0560">Oxidoreductase</keyword>
<evidence type="ECO:0000256" key="6">
    <source>
        <dbReference type="ARBA" id="ARBA00019816"/>
    </source>
</evidence>
<keyword evidence="15" id="KW-0408">Iron</keyword>
<dbReference type="InterPro" id="IPR006311">
    <property type="entry name" value="TAT_signal"/>
</dbReference>
<evidence type="ECO:0000256" key="11">
    <source>
        <dbReference type="ARBA" id="ARBA00022723"/>
    </source>
</evidence>
<organism evidence="24 25">
    <name type="scientific">SAR86 cluster bacterium</name>
    <dbReference type="NCBI Taxonomy" id="2030880"/>
    <lineage>
        <taxon>Bacteria</taxon>
        <taxon>Pseudomonadati</taxon>
        <taxon>Pseudomonadota</taxon>
        <taxon>Gammaproteobacteria</taxon>
        <taxon>SAR86 cluster</taxon>
    </lineage>
</organism>
<evidence type="ECO:0000256" key="1">
    <source>
        <dbReference type="ARBA" id="ARBA00002444"/>
    </source>
</evidence>
<evidence type="ECO:0000256" key="7">
    <source>
        <dbReference type="ARBA" id="ARBA00022448"/>
    </source>
</evidence>
<dbReference type="CDD" id="cd03470">
    <property type="entry name" value="Rieske_cytochrome_bc1"/>
    <property type="match status" value="1"/>
</dbReference>
<dbReference type="GO" id="GO:0051537">
    <property type="term" value="F:2 iron, 2 sulfur cluster binding"/>
    <property type="evidence" value="ECO:0007669"/>
    <property type="project" value="UniProtKB-KW"/>
</dbReference>
<dbReference type="SUPFAM" id="SSF50022">
    <property type="entry name" value="ISP domain"/>
    <property type="match status" value="1"/>
</dbReference>
<dbReference type="GO" id="GO:0016491">
    <property type="term" value="F:oxidoreductase activity"/>
    <property type="evidence" value="ECO:0007669"/>
    <property type="project" value="UniProtKB-KW"/>
</dbReference>
<keyword evidence="16" id="KW-0411">Iron-sulfur</keyword>
<dbReference type="Proteomes" id="UP000253307">
    <property type="component" value="Unassembled WGS sequence"/>
</dbReference>
<gene>
    <name evidence="24" type="primary">petA</name>
    <name evidence="24" type="ORF">DBW96_00855</name>
</gene>
<dbReference type="Pfam" id="PF00355">
    <property type="entry name" value="Rieske"/>
    <property type="match status" value="1"/>
</dbReference>
<evidence type="ECO:0000256" key="2">
    <source>
        <dbReference type="ARBA" id="ARBA00004162"/>
    </source>
</evidence>
<evidence type="ECO:0000256" key="9">
    <source>
        <dbReference type="ARBA" id="ARBA00022692"/>
    </source>
</evidence>
<accession>A0A368BZR6</accession>
<evidence type="ECO:0000256" key="22">
    <source>
        <dbReference type="SAM" id="SignalP"/>
    </source>
</evidence>
<dbReference type="EMBL" id="QOPE01000004">
    <property type="protein sequence ID" value="RCL42367.1"/>
    <property type="molecule type" value="Genomic_DNA"/>
</dbReference>
<comment type="caution">
    <text evidence="24">The sequence shown here is derived from an EMBL/GenBank/DDBJ whole genome shotgun (WGS) entry which is preliminary data.</text>
</comment>
<evidence type="ECO:0000256" key="10">
    <source>
        <dbReference type="ARBA" id="ARBA00022714"/>
    </source>
</evidence>
<dbReference type="GO" id="GO:0008121">
    <property type="term" value="F:quinol-cytochrome-c reductase activity"/>
    <property type="evidence" value="ECO:0007669"/>
    <property type="project" value="UniProtKB-EC"/>
</dbReference>
<dbReference type="InterPro" id="IPR036922">
    <property type="entry name" value="Rieske_2Fe-2S_sf"/>
</dbReference>
<keyword evidence="22" id="KW-0732">Signal</keyword>
<comment type="function">
    <text evidence="1">Component of the ubiquinol-cytochrome c reductase complex (complex III or cytochrome b-c1 complex), which is a respiratory chain that generates an electrochemical potential coupled to ATP synthesis.</text>
</comment>
<feature type="signal peptide" evidence="22">
    <location>
        <begin position="1"/>
        <end position="29"/>
    </location>
</feature>
<evidence type="ECO:0000256" key="5">
    <source>
        <dbReference type="ARBA" id="ARBA00012951"/>
    </source>
</evidence>
<evidence type="ECO:0000256" key="16">
    <source>
        <dbReference type="ARBA" id="ARBA00023014"/>
    </source>
</evidence>
<dbReference type="Gene3D" id="2.102.10.10">
    <property type="entry name" value="Rieske [2Fe-2S] iron-sulphur domain"/>
    <property type="match status" value="1"/>
</dbReference>
<reference evidence="24 25" key="1">
    <citation type="journal article" date="2018" name="Microbiome">
        <title>Fine metagenomic profile of the Mediterranean stratified and mixed water columns revealed by assembly and recruitment.</title>
        <authorList>
            <person name="Haro-Moreno J.M."/>
            <person name="Lopez-Perez M."/>
            <person name="De La Torre J.R."/>
            <person name="Picazo A."/>
            <person name="Camacho A."/>
            <person name="Rodriguez-Valera F."/>
        </authorList>
    </citation>
    <scope>NUCLEOTIDE SEQUENCE [LARGE SCALE GENOMIC DNA]</scope>
    <source>
        <strain evidence="24">MED-G82</strain>
    </source>
</reference>
<comment type="subunit">
    <text evidence="4 21">The main subunits of complex b-c1 are: cytochrome b, cytochrome c1 and the Rieske protein.</text>
</comment>
<dbReference type="PRINTS" id="PR00162">
    <property type="entry name" value="RIESKE"/>
</dbReference>
<keyword evidence="7 20" id="KW-0813">Transport</keyword>